<keyword evidence="4" id="KW-0175">Coiled coil</keyword>
<dbReference type="Pfam" id="PF04548">
    <property type="entry name" value="AIG1"/>
    <property type="match status" value="1"/>
</dbReference>
<feature type="domain" description="AIG1-type G" evidence="5">
    <location>
        <begin position="26"/>
        <end position="233"/>
    </location>
</feature>
<sequence length="396" mass="45397">MAGVFTDITGAVKNLFTSTEHCEKLEDEVRIVLIGKTGVGKSETGNTILGKQKFKAAFSGNSVTKKCKLQEAVREKKKIVVVDTPGLFDTTTDQIDTHREVAKCIGITSPGPHCFLLVLSVGRFSPEDNESVETVFKLFGKDVQKYVIIIFTKLDAIPTKGNVKDKLDTYLEDIPDALEALLARCEHRVIAFDNTAPSKKRKEQFKELFRLINEIVAKNGGLYYTSEMFEEAERIIQVEIEEEIQKQKQKAIDEEQKLRKEISTEKENEVKLKLEEERSKLNEDMKEKIRQLELNAKEQEQKIRREMTDAKECEIKQILDEERKKLEIEKEKMKDIFNSQERYDLRKTIRHKIEDEDESWPGKLMQGVTGAVSEVGNFAVKIAPAALEVYNYLTKK</sequence>
<organism evidence="6 7">
    <name type="scientific">Mytilus coruscus</name>
    <name type="common">Sea mussel</name>
    <dbReference type="NCBI Taxonomy" id="42192"/>
    <lineage>
        <taxon>Eukaryota</taxon>
        <taxon>Metazoa</taxon>
        <taxon>Spiralia</taxon>
        <taxon>Lophotrochozoa</taxon>
        <taxon>Mollusca</taxon>
        <taxon>Bivalvia</taxon>
        <taxon>Autobranchia</taxon>
        <taxon>Pteriomorphia</taxon>
        <taxon>Mytilida</taxon>
        <taxon>Mytiloidea</taxon>
        <taxon>Mytilidae</taxon>
        <taxon>Mytilinae</taxon>
        <taxon>Mytilus</taxon>
    </lineage>
</organism>
<feature type="coiled-coil region" evidence="4">
    <location>
        <begin position="237"/>
        <end position="339"/>
    </location>
</feature>
<protein>
    <recommendedName>
        <fullName evidence="5">AIG1-type G domain-containing protein</fullName>
    </recommendedName>
</protein>
<evidence type="ECO:0000256" key="3">
    <source>
        <dbReference type="ARBA" id="ARBA00023134"/>
    </source>
</evidence>
<evidence type="ECO:0000259" key="5">
    <source>
        <dbReference type="PROSITE" id="PS51720"/>
    </source>
</evidence>
<keyword evidence="7" id="KW-1185">Reference proteome</keyword>
<evidence type="ECO:0000256" key="4">
    <source>
        <dbReference type="SAM" id="Coils"/>
    </source>
</evidence>
<dbReference type="InterPro" id="IPR006703">
    <property type="entry name" value="G_AIG1"/>
</dbReference>
<dbReference type="PROSITE" id="PS51720">
    <property type="entry name" value="G_AIG1"/>
    <property type="match status" value="1"/>
</dbReference>
<dbReference type="Gene3D" id="3.40.50.300">
    <property type="entry name" value="P-loop containing nucleotide triphosphate hydrolases"/>
    <property type="match status" value="1"/>
</dbReference>
<reference evidence="6 7" key="1">
    <citation type="submission" date="2020-06" db="EMBL/GenBank/DDBJ databases">
        <authorList>
            <person name="Li R."/>
            <person name="Bekaert M."/>
        </authorList>
    </citation>
    <scope>NUCLEOTIDE SEQUENCE [LARGE SCALE GENOMIC DNA]</scope>
    <source>
        <strain evidence="7">wild</strain>
    </source>
</reference>
<keyword evidence="2" id="KW-0547">Nucleotide-binding</keyword>
<gene>
    <name evidence="6" type="ORF">MCOR_3180</name>
</gene>
<dbReference type="OrthoDB" id="5985928at2759"/>
<evidence type="ECO:0000313" key="6">
    <source>
        <dbReference type="EMBL" id="CAC5360857.1"/>
    </source>
</evidence>
<accession>A0A6J8A462</accession>
<keyword evidence="3" id="KW-0342">GTP-binding</keyword>
<dbReference type="SUPFAM" id="SSF52540">
    <property type="entry name" value="P-loop containing nucleoside triphosphate hydrolases"/>
    <property type="match status" value="1"/>
</dbReference>
<proteinExistence type="inferred from homology"/>
<dbReference type="Proteomes" id="UP000507470">
    <property type="component" value="Unassembled WGS sequence"/>
</dbReference>
<name>A0A6J8A462_MYTCO</name>
<dbReference type="AlphaFoldDB" id="A0A6J8A462"/>
<dbReference type="EMBL" id="CACVKT020000573">
    <property type="protein sequence ID" value="CAC5360857.1"/>
    <property type="molecule type" value="Genomic_DNA"/>
</dbReference>
<dbReference type="InterPro" id="IPR045058">
    <property type="entry name" value="GIMA/IAN/Toc"/>
</dbReference>
<evidence type="ECO:0000256" key="2">
    <source>
        <dbReference type="ARBA" id="ARBA00022741"/>
    </source>
</evidence>
<evidence type="ECO:0000256" key="1">
    <source>
        <dbReference type="ARBA" id="ARBA00008535"/>
    </source>
</evidence>
<dbReference type="FunFam" id="3.40.50.300:FF:000366">
    <property type="entry name" value="GTPase, IMAP family member 2"/>
    <property type="match status" value="1"/>
</dbReference>
<comment type="similarity">
    <text evidence="1">Belongs to the TRAFAC class TrmE-Era-EngA-EngB-Septin-like GTPase superfamily. AIG1/Toc34/Toc159-like paraseptin GTPase family. IAN subfamily.</text>
</comment>
<dbReference type="GO" id="GO:0005525">
    <property type="term" value="F:GTP binding"/>
    <property type="evidence" value="ECO:0007669"/>
    <property type="project" value="UniProtKB-KW"/>
</dbReference>
<evidence type="ECO:0000313" key="7">
    <source>
        <dbReference type="Proteomes" id="UP000507470"/>
    </source>
</evidence>
<dbReference type="InterPro" id="IPR027417">
    <property type="entry name" value="P-loop_NTPase"/>
</dbReference>
<dbReference type="PANTHER" id="PTHR10903:SF184">
    <property type="entry name" value="GTP-BINDING PROTEIN A"/>
    <property type="match status" value="1"/>
</dbReference>
<dbReference type="PANTHER" id="PTHR10903">
    <property type="entry name" value="GTPASE, IMAP FAMILY MEMBER-RELATED"/>
    <property type="match status" value="1"/>
</dbReference>